<accession>A0A518DYE5</accession>
<organism evidence="2 3">
    <name type="scientific">Lignipirellula cremea</name>
    <dbReference type="NCBI Taxonomy" id="2528010"/>
    <lineage>
        <taxon>Bacteria</taxon>
        <taxon>Pseudomonadati</taxon>
        <taxon>Planctomycetota</taxon>
        <taxon>Planctomycetia</taxon>
        <taxon>Pirellulales</taxon>
        <taxon>Pirellulaceae</taxon>
        <taxon>Lignipirellula</taxon>
    </lineage>
</organism>
<feature type="transmembrane region" description="Helical" evidence="1">
    <location>
        <begin position="53"/>
        <end position="75"/>
    </location>
</feature>
<keyword evidence="1" id="KW-0472">Membrane</keyword>
<reference evidence="2 3" key="1">
    <citation type="submission" date="2019-02" db="EMBL/GenBank/DDBJ databases">
        <title>Deep-cultivation of Planctomycetes and their phenomic and genomic characterization uncovers novel biology.</title>
        <authorList>
            <person name="Wiegand S."/>
            <person name="Jogler M."/>
            <person name="Boedeker C."/>
            <person name="Pinto D."/>
            <person name="Vollmers J."/>
            <person name="Rivas-Marin E."/>
            <person name="Kohn T."/>
            <person name="Peeters S.H."/>
            <person name="Heuer A."/>
            <person name="Rast P."/>
            <person name="Oberbeckmann S."/>
            <person name="Bunk B."/>
            <person name="Jeske O."/>
            <person name="Meyerdierks A."/>
            <person name="Storesund J.E."/>
            <person name="Kallscheuer N."/>
            <person name="Luecker S."/>
            <person name="Lage O.M."/>
            <person name="Pohl T."/>
            <person name="Merkel B.J."/>
            <person name="Hornburger P."/>
            <person name="Mueller R.-W."/>
            <person name="Bruemmer F."/>
            <person name="Labrenz M."/>
            <person name="Spormann A.M."/>
            <person name="Op den Camp H."/>
            <person name="Overmann J."/>
            <person name="Amann R."/>
            <person name="Jetten M.S.M."/>
            <person name="Mascher T."/>
            <person name="Medema M.H."/>
            <person name="Devos D.P."/>
            <person name="Kaster A.-K."/>
            <person name="Ovreas L."/>
            <person name="Rohde M."/>
            <person name="Galperin M.Y."/>
            <person name="Jogler C."/>
        </authorList>
    </citation>
    <scope>NUCLEOTIDE SEQUENCE [LARGE SCALE GENOMIC DNA]</scope>
    <source>
        <strain evidence="2 3">Pla85_3_4</strain>
    </source>
</reference>
<keyword evidence="1" id="KW-0812">Transmembrane</keyword>
<feature type="transmembrane region" description="Helical" evidence="1">
    <location>
        <begin position="20"/>
        <end position="46"/>
    </location>
</feature>
<feature type="transmembrane region" description="Helical" evidence="1">
    <location>
        <begin position="81"/>
        <end position="103"/>
    </location>
</feature>
<dbReference type="EMBL" id="CP036433">
    <property type="protein sequence ID" value="QDU96815.1"/>
    <property type="molecule type" value="Genomic_DNA"/>
</dbReference>
<name>A0A518DYE5_9BACT</name>
<sequence length="121" mass="12595">MLLVTTFSRVLGPRYSEFDMFGVIGVGCLAAVVSCLWAGLLALLIAFRPAAALILLAIGGAAVAPALFLLALTFVDGEWSWFLVLYMAILLGTIAGVGASLLVPISANVPKAGPPPPDRRQ</sequence>
<keyword evidence="1" id="KW-1133">Transmembrane helix</keyword>
<dbReference type="AlphaFoldDB" id="A0A518DYE5"/>
<evidence type="ECO:0000313" key="2">
    <source>
        <dbReference type="EMBL" id="QDU96815.1"/>
    </source>
</evidence>
<protein>
    <submittedName>
        <fullName evidence="2">Uncharacterized protein</fullName>
    </submittedName>
</protein>
<gene>
    <name evidence="2" type="ORF">Pla8534_46370</name>
</gene>
<evidence type="ECO:0000256" key="1">
    <source>
        <dbReference type="SAM" id="Phobius"/>
    </source>
</evidence>
<evidence type="ECO:0000313" key="3">
    <source>
        <dbReference type="Proteomes" id="UP000317648"/>
    </source>
</evidence>
<dbReference type="KEGG" id="lcre:Pla8534_46370"/>
<proteinExistence type="predicted"/>
<keyword evidence="3" id="KW-1185">Reference proteome</keyword>
<dbReference type="Proteomes" id="UP000317648">
    <property type="component" value="Chromosome"/>
</dbReference>